<name>A0A916VRN8_9RHOB</name>
<feature type="transmembrane region" description="Helical" evidence="1">
    <location>
        <begin position="6"/>
        <end position="23"/>
    </location>
</feature>
<keyword evidence="1" id="KW-0472">Membrane</keyword>
<dbReference type="AlphaFoldDB" id="A0A916VRN8"/>
<evidence type="ECO:0000313" key="3">
    <source>
        <dbReference type="Proteomes" id="UP000628017"/>
    </source>
</evidence>
<reference evidence="2" key="1">
    <citation type="journal article" date="2014" name="Int. J. Syst. Evol. Microbiol.">
        <title>Complete genome sequence of Corynebacterium casei LMG S-19264T (=DSM 44701T), isolated from a smear-ripened cheese.</title>
        <authorList>
            <consortium name="US DOE Joint Genome Institute (JGI-PGF)"/>
            <person name="Walter F."/>
            <person name="Albersmeier A."/>
            <person name="Kalinowski J."/>
            <person name="Ruckert C."/>
        </authorList>
    </citation>
    <scope>NUCLEOTIDE SEQUENCE</scope>
    <source>
        <strain evidence="2">CGMCC 1.15880</strain>
    </source>
</reference>
<keyword evidence="3" id="KW-1185">Reference proteome</keyword>
<dbReference type="EMBL" id="BMKA01000003">
    <property type="protein sequence ID" value="GGA23134.1"/>
    <property type="molecule type" value="Genomic_DNA"/>
</dbReference>
<dbReference type="InterPro" id="IPR045616">
    <property type="entry name" value="DUF6446"/>
</dbReference>
<evidence type="ECO:0000313" key="2">
    <source>
        <dbReference type="EMBL" id="GGA23134.1"/>
    </source>
</evidence>
<reference evidence="2" key="2">
    <citation type="submission" date="2020-09" db="EMBL/GenBank/DDBJ databases">
        <authorList>
            <person name="Sun Q."/>
            <person name="Zhou Y."/>
        </authorList>
    </citation>
    <scope>NUCLEOTIDE SEQUENCE</scope>
    <source>
        <strain evidence="2">CGMCC 1.15880</strain>
    </source>
</reference>
<keyword evidence="1" id="KW-1133">Transmembrane helix</keyword>
<dbReference type="Pfam" id="PF20044">
    <property type="entry name" value="DUF6446"/>
    <property type="match status" value="2"/>
</dbReference>
<keyword evidence="1" id="KW-0812">Transmembrane</keyword>
<evidence type="ECO:0000256" key="1">
    <source>
        <dbReference type="SAM" id="Phobius"/>
    </source>
</evidence>
<evidence type="ECO:0008006" key="4">
    <source>
        <dbReference type="Google" id="ProtNLM"/>
    </source>
</evidence>
<comment type="caution">
    <text evidence="2">The sequence shown here is derived from an EMBL/GenBank/DDBJ whole genome shotgun (WGS) entry which is preliminary data.</text>
</comment>
<gene>
    <name evidence="2" type="ORF">GCM10011498_24950</name>
</gene>
<proteinExistence type="predicted"/>
<sequence length="302" mass="32653">MNGKLMVTGIVGVALAMGVGLWYSQTYAYYERVDGLEEITAYGDAFPVSNYRGITADTSPLKLRACFDVDWDYVQSDTYKDAATPLQAPGWFDCFDAQTLTTDIASGEAVVLQAERNQPFGFSRFIAQYPDGRAFMWRQMNECGLAQFEGENLPESCTEEEASLSAPLGESRSFAAALPEVSAPEPVDLVIALTPVGGGAPEDILQEAVTALGGGTQSLWACFRTPMSTAMLTETYEVLDAVAPEKPTAILPCFDAEAVTFDVDRGDAVAFLGEKDVVPGVDRVVAVYEDGRALAWNQKRTN</sequence>
<protein>
    <recommendedName>
        <fullName evidence="4">Histidine kinase</fullName>
    </recommendedName>
</protein>
<organism evidence="2 3">
    <name type="scientific">Neptunicoccus cionae</name>
    <dbReference type="NCBI Taxonomy" id="2035344"/>
    <lineage>
        <taxon>Bacteria</taxon>
        <taxon>Pseudomonadati</taxon>
        <taxon>Pseudomonadota</taxon>
        <taxon>Alphaproteobacteria</taxon>
        <taxon>Rhodobacterales</taxon>
        <taxon>Paracoccaceae</taxon>
        <taxon>Neptunicoccus</taxon>
    </lineage>
</organism>
<dbReference type="Proteomes" id="UP000628017">
    <property type="component" value="Unassembled WGS sequence"/>
</dbReference>
<accession>A0A916VRN8</accession>